<name>A0ABT2ZRC0_9RHOB</name>
<proteinExistence type="predicted"/>
<keyword evidence="7" id="KW-1185">Reference proteome</keyword>
<dbReference type="Proteomes" id="UP001652564">
    <property type="component" value="Unassembled WGS sequence"/>
</dbReference>
<dbReference type="RefSeq" id="WP_263740941.1">
    <property type="nucleotide sequence ID" value="NZ_JAOWKZ010000004.1"/>
</dbReference>
<keyword evidence="2 3" id="KW-0408">Iron</keyword>
<dbReference type="InterPro" id="IPR009056">
    <property type="entry name" value="Cyt_c-like_dom"/>
</dbReference>
<evidence type="ECO:0000256" key="1">
    <source>
        <dbReference type="ARBA" id="ARBA00022723"/>
    </source>
</evidence>
<feature type="domain" description="Cytochrome c" evidence="5">
    <location>
        <begin position="41"/>
        <end position="153"/>
    </location>
</feature>
<protein>
    <submittedName>
        <fullName evidence="6">Polyheme membrane-associated cytochrome C</fullName>
    </submittedName>
</protein>
<dbReference type="PROSITE" id="PS51007">
    <property type="entry name" value="CYTC"/>
    <property type="match status" value="1"/>
</dbReference>
<dbReference type="Gene3D" id="1.10.1130.10">
    <property type="entry name" value="Flavocytochrome C3, Chain A"/>
    <property type="match status" value="1"/>
</dbReference>
<evidence type="ECO:0000259" key="5">
    <source>
        <dbReference type="PROSITE" id="PS51007"/>
    </source>
</evidence>
<evidence type="ECO:0000256" key="3">
    <source>
        <dbReference type="PROSITE-ProRule" id="PRU00433"/>
    </source>
</evidence>
<feature type="chain" id="PRO_5046428864" evidence="4">
    <location>
        <begin position="24"/>
        <end position="360"/>
    </location>
</feature>
<gene>
    <name evidence="6" type="ORF">OEZ71_15505</name>
</gene>
<keyword evidence="1 3" id="KW-0479">Metal-binding</keyword>
<keyword evidence="3" id="KW-0349">Heme</keyword>
<reference evidence="6 7" key="1">
    <citation type="submission" date="2022-10" db="EMBL/GenBank/DDBJ databases">
        <title>Defluviimonas sp. nov., isolated from ocean surface sediments.</title>
        <authorList>
            <person name="He W."/>
            <person name="Wang L."/>
            <person name="Zhang D.-F."/>
        </authorList>
    </citation>
    <scope>NUCLEOTIDE SEQUENCE [LARGE SCALE GENOMIC DNA]</scope>
    <source>
        <strain evidence="6 7">WL0050</strain>
    </source>
</reference>
<dbReference type="EMBL" id="JAOWKZ010000004">
    <property type="protein sequence ID" value="MCV2873705.1"/>
    <property type="molecule type" value="Genomic_DNA"/>
</dbReference>
<comment type="caution">
    <text evidence="6">The sequence shown here is derived from an EMBL/GenBank/DDBJ whole genome shotgun (WGS) entry which is preliminary data.</text>
</comment>
<dbReference type="InterPro" id="IPR036280">
    <property type="entry name" value="Multihaem_cyt_sf"/>
</dbReference>
<evidence type="ECO:0000256" key="2">
    <source>
        <dbReference type="ARBA" id="ARBA00023004"/>
    </source>
</evidence>
<evidence type="ECO:0000313" key="7">
    <source>
        <dbReference type="Proteomes" id="UP001652564"/>
    </source>
</evidence>
<keyword evidence="4" id="KW-0732">Signal</keyword>
<sequence length="360" mass="37720">MIAPRILIISLLLACGGAASVYAQEDAATLSGAVEAWLNSPHARRGSESFTHWDEDGEIPPQCATCHSSIGMRDFLGGDGSTPGQVDHPTALGALIDCTTCHSAAAAALDQVTFPSGVAIGGFGPSATCMVCHQGRTSGDGVNATTAGLDDDAVAPELGFVNVHYRAAAASLLGTEVRGGFEYPGKTYAGRFAHVPNFNTCTSCHEPHALEVRAEPCAECHKTANLTAIRTRPADADGDGNTGEGVAFEITGLHDALGHAIMAYAAEVAGKPVVYAPDAYPYFFVDLNGNGSVDADEAAYPNRYQSWTPRLLRAAYNYQFVAKDPGIYAHNPSYAIQLMIDSLDDLGKATGLDTGAWIRP</sequence>
<evidence type="ECO:0000313" key="6">
    <source>
        <dbReference type="EMBL" id="MCV2873705.1"/>
    </source>
</evidence>
<evidence type="ECO:0000256" key="4">
    <source>
        <dbReference type="SAM" id="SignalP"/>
    </source>
</evidence>
<accession>A0ABT2ZRC0</accession>
<dbReference type="SUPFAM" id="SSF48695">
    <property type="entry name" value="Multiheme cytochromes"/>
    <property type="match status" value="1"/>
</dbReference>
<organism evidence="6 7">
    <name type="scientific">Albidovulum litorale</name>
    <dbReference type="NCBI Taxonomy" id="2984134"/>
    <lineage>
        <taxon>Bacteria</taxon>
        <taxon>Pseudomonadati</taxon>
        <taxon>Pseudomonadota</taxon>
        <taxon>Alphaproteobacteria</taxon>
        <taxon>Rhodobacterales</taxon>
        <taxon>Paracoccaceae</taxon>
        <taxon>Albidovulum</taxon>
    </lineage>
</organism>
<feature type="signal peptide" evidence="4">
    <location>
        <begin position="1"/>
        <end position="23"/>
    </location>
</feature>